<sequence>MRHIRAMSLYHTHCHLWDRKFEEFERFATRGTVFPEELSPVNSAHADLTYEYGPSPRLVVEWLLDALKVDFGQYSFVDIGSGRGRVLLTAAGKPFKQVHGVEFCSVLHDQASSNIAGYPDEHLQCRDVRSILCDALDYDVPEGNCVLYFYNPFDIRLVERVVTKFLDSAAGNGDRIIVIYYNSKVSKLLPADRRLAFRRLPGLSRLKLKLLSPHPVQVYERVAGEA</sequence>
<organism evidence="1 2">
    <name type="scientific">Hoeflea poritis</name>
    <dbReference type="NCBI Taxonomy" id="2993659"/>
    <lineage>
        <taxon>Bacteria</taxon>
        <taxon>Pseudomonadati</taxon>
        <taxon>Pseudomonadota</taxon>
        <taxon>Alphaproteobacteria</taxon>
        <taxon>Hyphomicrobiales</taxon>
        <taxon>Rhizobiaceae</taxon>
        <taxon>Hoeflea</taxon>
    </lineage>
</organism>
<gene>
    <name evidence="1" type="ORF">OOZ53_07475</name>
</gene>
<comment type="caution">
    <text evidence="1">The sequence shown here is derived from an EMBL/GenBank/DDBJ whole genome shotgun (WGS) entry which is preliminary data.</text>
</comment>
<dbReference type="InterPro" id="IPR029063">
    <property type="entry name" value="SAM-dependent_MTases_sf"/>
</dbReference>
<dbReference type="GO" id="GO:0008168">
    <property type="term" value="F:methyltransferase activity"/>
    <property type="evidence" value="ECO:0007669"/>
    <property type="project" value="UniProtKB-KW"/>
</dbReference>
<dbReference type="RefSeq" id="WP_271088784.1">
    <property type="nucleotide sequence ID" value="NZ_JAPJZH010000004.1"/>
</dbReference>
<dbReference type="Proteomes" id="UP001148313">
    <property type="component" value="Unassembled WGS sequence"/>
</dbReference>
<name>A0ABT4VKI9_9HYPH</name>
<evidence type="ECO:0000313" key="2">
    <source>
        <dbReference type="Proteomes" id="UP001148313"/>
    </source>
</evidence>
<accession>A0ABT4VKI9</accession>
<dbReference type="Gene3D" id="3.40.50.150">
    <property type="entry name" value="Vaccinia Virus protein VP39"/>
    <property type="match status" value="1"/>
</dbReference>
<dbReference type="EMBL" id="JAPJZH010000004">
    <property type="protein sequence ID" value="MDA4845186.1"/>
    <property type="molecule type" value="Genomic_DNA"/>
</dbReference>
<evidence type="ECO:0000313" key="1">
    <source>
        <dbReference type="EMBL" id="MDA4845186.1"/>
    </source>
</evidence>
<reference evidence="1" key="1">
    <citation type="submission" date="2022-11" db="EMBL/GenBank/DDBJ databases">
        <title>Hoeflea poritis sp. nov., isolated from scleractinian coral Porites lutea.</title>
        <authorList>
            <person name="Zhang G."/>
            <person name="Wei Q."/>
            <person name="Cai L."/>
        </authorList>
    </citation>
    <scope>NUCLEOTIDE SEQUENCE</scope>
    <source>
        <strain evidence="1">E7-10</strain>
    </source>
</reference>
<dbReference type="GO" id="GO:0032259">
    <property type="term" value="P:methylation"/>
    <property type="evidence" value="ECO:0007669"/>
    <property type="project" value="UniProtKB-KW"/>
</dbReference>
<keyword evidence="1" id="KW-0808">Transferase</keyword>
<keyword evidence="2" id="KW-1185">Reference proteome</keyword>
<protein>
    <submittedName>
        <fullName evidence="1">Class I SAM-dependent methyltransferase</fullName>
    </submittedName>
</protein>
<keyword evidence="1" id="KW-0489">Methyltransferase</keyword>
<dbReference type="SUPFAM" id="SSF53335">
    <property type="entry name" value="S-adenosyl-L-methionine-dependent methyltransferases"/>
    <property type="match status" value="1"/>
</dbReference>
<proteinExistence type="predicted"/>